<dbReference type="InterPro" id="IPR046335">
    <property type="entry name" value="LacI/GalR-like_sensor"/>
</dbReference>
<feature type="domain" description="HTH lacI-type" evidence="4">
    <location>
        <begin position="12"/>
        <end position="66"/>
    </location>
</feature>
<keyword evidence="3" id="KW-0804">Transcription</keyword>
<dbReference type="SMART" id="SM00354">
    <property type="entry name" value="HTH_LACI"/>
    <property type="match status" value="1"/>
</dbReference>
<evidence type="ECO:0000256" key="3">
    <source>
        <dbReference type="ARBA" id="ARBA00023163"/>
    </source>
</evidence>
<comment type="caution">
    <text evidence="5">The sequence shown here is derived from an EMBL/GenBank/DDBJ whole genome shotgun (WGS) entry which is preliminary data.</text>
</comment>
<dbReference type="CDD" id="cd01392">
    <property type="entry name" value="HTH_LacI"/>
    <property type="match status" value="1"/>
</dbReference>
<evidence type="ECO:0000256" key="1">
    <source>
        <dbReference type="ARBA" id="ARBA00023015"/>
    </source>
</evidence>
<dbReference type="Proteomes" id="UP001496627">
    <property type="component" value="Unassembled WGS sequence"/>
</dbReference>
<keyword evidence="6" id="KW-1185">Reference proteome</keyword>
<dbReference type="Gene3D" id="3.40.50.2300">
    <property type="match status" value="2"/>
</dbReference>
<keyword evidence="1" id="KW-0805">Transcription regulation</keyword>
<sequence length="341" mass="36848">MEKGLVKPKPKTKLKDVAKATGFSENTVSLALRGSPRLPESTRDLILKVAEELNYFPNHIARSLANNATRTIGLVLTDIMNPTLTLAARTIERELTKAGYGMMFAASDTNVESEKRALLRFQSYQVDGILVYPAHHRKFDHIVAVAEAGTPVLLLAELRGSGLDTVAIDDMAGAYKVACHLLGLGHRRIAMLDGGFMSGNDDKRRGIRNAIRQAGLPANTLIVHNTKGTSATQGYRVMPAVMADPNKPTALVASTDALATGALRWCGENGISVPGQMAIAGYDNTEVSEFSVLPLTTVNYAADEISRIGVARILHRLENKEARLPAETQLIEPELIVRATT</sequence>
<evidence type="ECO:0000256" key="2">
    <source>
        <dbReference type="ARBA" id="ARBA00023125"/>
    </source>
</evidence>
<name>A0ABV0M4A9_9HYPH</name>
<dbReference type="PROSITE" id="PS50932">
    <property type="entry name" value="HTH_LACI_2"/>
    <property type="match status" value="1"/>
</dbReference>
<dbReference type="CDD" id="cd06267">
    <property type="entry name" value="PBP1_LacI_sugar_binding-like"/>
    <property type="match status" value="1"/>
</dbReference>
<dbReference type="RefSeq" id="WP_348863475.1">
    <property type="nucleotide sequence ID" value="NZ_JBEAAL010000012.1"/>
</dbReference>
<accession>A0ABV0M4A9</accession>
<proteinExistence type="predicted"/>
<reference evidence="5 6" key="1">
    <citation type="submission" date="2024-05" db="EMBL/GenBank/DDBJ databases">
        <title>Neorhizobium sp. Rsf11, a plant growth promoting and heavy metal resistant PAH-degrader.</title>
        <authorList>
            <person name="Golubev S.N."/>
            <person name="Muratova A.Y."/>
            <person name="Markelova M.I."/>
        </authorList>
    </citation>
    <scope>NUCLEOTIDE SEQUENCE [LARGE SCALE GENOMIC DNA]</scope>
    <source>
        <strain evidence="5 6">Rsf11</strain>
    </source>
</reference>
<dbReference type="Pfam" id="PF13377">
    <property type="entry name" value="Peripla_BP_3"/>
    <property type="match status" value="1"/>
</dbReference>
<organism evidence="5 6">
    <name type="scientific">Neorhizobium phenanthreniclasticum</name>
    <dbReference type="NCBI Taxonomy" id="3157917"/>
    <lineage>
        <taxon>Bacteria</taxon>
        <taxon>Pseudomonadati</taxon>
        <taxon>Pseudomonadota</taxon>
        <taxon>Alphaproteobacteria</taxon>
        <taxon>Hyphomicrobiales</taxon>
        <taxon>Rhizobiaceae</taxon>
        <taxon>Rhizobium/Agrobacterium group</taxon>
        <taxon>Neorhizobium</taxon>
    </lineage>
</organism>
<dbReference type="SUPFAM" id="SSF47413">
    <property type="entry name" value="lambda repressor-like DNA-binding domains"/>
    <property type="match status" value="1"/>
</dbReference>
<dbReference type="Gene3D" id="1.10.260.40">
    <property type="entry name" value="lambda repressor-like DNA-binding domains"/>
    <property type="match status" value="1"/>
</dbReference>
<dbReference type="PANTHER" id="PTHR30146:SF109">
    <property type="entry name" value="HTH-TYPE TRANSCRIPTIONAL REGULATOR GALS"/>
    <property type="match status" value="1"/>
</dbReference>
<protein>
    <submittedName>
        <fullName evidence="5">LacI family DNA-binding transcriptional regulator</fullName>
    </submittedName>
</protein>
<dbReference type="SUPFAM" id="SSF53822">
    <property type="entry name" value="Periplasmic binding protein-like I"/>
    <property type="match status" value="1"/>
</dbReference>
<evidence type="ECO:0000313" key="6">
    <source>
        <dbReference type="Proteomes" id="UP001496627"/>
    </source>
</evidence>
<keyword evidence="2 5" id="KW-0238">DNA-binding</keyword>
<dbReference type="InterPro" id="IPR010982">
    <property type="entry name" value="Lambda_DNA-bd_dom_sf"/>
</dbReference>
<dbReference type="InterPro" id="IPR000843">
    <property type="entry name" value="HTH_LacI"/>
</dbReference>
<dbReference type="PANTHER" id="PTHR30146">
    <property type="entry name" value="LACI-RELATED TRANSCRIPTIONAL REPRESSOR"/>
    <property type="match status" value="1"/>
</dbReference>
<evidence type="ECO:0000259" key="4">
    <source>
        <dbReference type="PROSITE" id="PS50932"/>
    </source>
</evidence>
<evidence type="ECO:0000313" key="5">
    <source>
        <dbReference type="EMBL" id="MEQ1406708.1"/>
    </source>
</evidence>
<dbReference type="InterPro" id="IPR028082">
    <property type="entry name" value="Peripla_BP_I"/>
</dbReference>
<dbReference type="EMBL" id="JBEAAL010000012">
    <property type="protein sequence ID" value="MEQ1406708.1"/>
    <property type="molecule type" value="Genomic_DNA"/>
</dbReference>
<gene>
    <name evidence="5" type="ORF">ABK249_17390</name>
</gene>
<dbReference type="Pfam" id="PF00356">
    <property type="entry name" value="LacI"/>
    <property type="match status" value="1"/>
</dbReference>
<dbReference type="GO" id="GO:0003677">
    <property type="term" value="F:DNA binding"/>
    <property type="evidence" value="ECO:0007669"/>
    <property type="project" value="UniProtKB-KW"/>
</dbReference>